<name>A0A6G0VKW3_APHCR</name>
<protein>
    <submittedName>
        <fullName evidence="1">Uncharacterized protein</fullName>
    </submittedName>
</protein>
<gene>
    <name evidence="1" type="ORF">FWK35_00036536</name>
</gene>
<comment type="caution">
    <text evidence="1">The sequence shown here is derived from an EMBL/GenBank/DDBJ whole genome shotgun (WGS) entry which is preliminary data.</text>
</comment>
<dbReference type="AlphaFoldDB" id="A0A6G0VKW3"/>
<dbReference type="OrthoDB" id="6622163at2759"/>
<accession>A0A6G0VKW3</accession>
<dbReference type="PANTHER" id="PTHR10773:SF19">
    <property type="match status" value="1"/>
</dbReference>
<reference evidence="1 2" key="1">
    <citation type="submission" date="2019-08" db="EMBL/GenBank/DDBJ databases">
        <title>Whole genome of Aphis craccivora.</title>
        <authorList>
            <person name="Voronova N.V."/>
            <person name="Shulinski R.S."/>
            <person name="Bandarenka Y.V."/>
            <person name="Zhorov D.G."/>
            <person name="Warner D."/>
        </authorList>
    </citation>
    <scope>NUCLEOTIDE SEQUENCE [LARGE SCALE GENOMIC DNA]</scope>
    <source>
        <strain evidence="1">180601</strain>
        <tissue evidence="1">Whole Body</tissue>
    </source>
</reference>
<dbReference type="Proteomes" id="UP000478052">
    <property type="component" value="Unassembled WGS sequence"/>
</dbReference>
<feature type="non-terminal residue" evidence="1">
    <location>
        <position position="340"/>
    </location>
</feature>
<evidence type="ECO:0000313" key="2">
    <source>
        <dbReference type="Proteomes" id="UP000478052"/>
    </source>
</evidence>
<dbReference type="EMBL" id="VUJU01016134">
    <property type="protein sequence ID" value="KAF0690887.1"/>
    <property type="molecule type" value="Genomic_DNA"/>
</dbReference>
<proteinExistence type="predicted"/>
<dbReference type="PANTHER" id="PTHR10773">
    <property type="entry name" value="DNA-DIRECTED RNA POLYMERASES I, II, AND III SUBUNIT RPABC2"/>
    <property type="match status" value="1"/>
</dbReference>
<keyword evidence="2" id="KW-1185">Reference proteome</keyword>
<organism evidence="1 2">
    <name type="scientific">Aphis craccivora</name>
    <name type="common">Cowpea aphid</name>
    <dbReference type="NCBI Taxonomy" id="307492"/>
    <lineage>
        <taxon>Eukaryota</taxon>
        <taxon>Metazoa</taxon>
        <taxon>Ecdysozoa</taxon>
        <taxon>Arthropoda</taxon>
        <taxon>Hexapoda</taxon>
        <taxon>Insecta</taxon>
        <taxon>Pterygota</taxon>
        <taxon>Neoptera</taxon>
        <taxon>Paraneoptera</taxon>
        <taxon>Hemiptera</taxon>
        <taxon>Sternorrhyncha</taxon>
        <taxon>Aphidomorpha</taxon>
        <taxon>Aphidoidea</taxon>
        <taxon>Aphididae</taxon>
        <taxon>Aphidini</taxon>
        <taxon>Aphis</taxon>
        <taxon>Aphis</taxon>
    </lineage>
</organism>
<sequence>MNSDSDSETEILETSKRKKGVINSEKYKRNIIKNAKVRGESYINYAGKEIHEKLPATICTCKKQCLSVFTDDEKKSLLEMFNQMKDKDEQDSYIQRLMELQPVQRKRSRLEMCAEQAKPKSVSIKYFVTYQTKKQMVCKSAFLSVFGITKKRCERLIFLSKNNQSPRDMRGKNVSDNALGGEIMTDIHSYLESFPVKLSHYTGKEVKYLDAKLSVKKMYEMFKVKYTHHKVSYKSFWSYFKENFNLRFGRPQKDTCPTCEELNAKIKSQSLNENAKKVAVAEFSIKKICLNDTKSVGICIDYMANLSLPQIPVQDLYYYRQLTVCNFGVHNLSTGSMKCY</sequence>
<evidence type="ECO:0000313" key="1">
    <source>
        <dbReference type="EMBL" id="KAF0690887.1"/>
    </source>
</evidence>